<feature type="compositionally biased region" description="Basic and acidic residues" evidence="1">
    <location>
        <begin position="331"/>
        <end position="340"/>
    </location>
</feature>
<dbReference type="InterPro" id="IPR045531">
    <property type="entry name" value="DUF6468"/>
</dbReference>
<protein>
    <recommendedName>
        <fullName evidence="3">DUF6468 domain-containing protein</fullName>
    </recommendedName>
</protein>
<accession>A0A2A4Z1B8</accession>
<feature type="transmembrane region" description="Helical" evidence="2">
    <location>
        <begin position="6"/>
        <end position="26"/>
    </location>
</feature>
<keyword evidence="2" id="KW-1133">Transmembrane helix</keyword>
<evidence type="ECO:0000256" key="1">
    <source>
        <dbReference type="SAM" id="MobiDB-lite"/>
    </source>
</evidence>
<dbReference type="Pfam" id="PF20072">
    <property type="entry name" value="DUF6468"/>
    <property type="match status" value="1"/>
</dbReference>
<sequence>MDSFSLMTFLEVGLLILLSVGLVYMVSINKKLKMLKSGGDGFKAVVIELNRATENAKEAIQGLKLTVRDAEHGLDGNLKQARSVTEELKYLLAQAETYSDGLQAGNRRNIPAPSENLRNIRQPVVPQNRAKNFADQTLEKVARQKQSLPNPIVHGAGNKMVGNLGDRQQSARPEQNLGHNIPTEHREMALQAREQALKSIAAKNIEQNIQRPSAQSAGAARPNVNRPVPQNRGAMGQGGNQANLAQPNLAQSNPARVNRGPSPVARQQAVSRPIPAQNQGARGEQRGQMSLSDMVGRHAELERQNFTQVAEPEPTASDNNSPRGGAGKRQSLFDKLSKTR</sequence>
<feature type="region of interest" description="Disordered" evidence="1">
    <location>
        <begin position="210"/>
        <end position="340"/>
    </location>
</feature>
<evidence type="ECO:0000313" key="4">
    <source>
        <dbReference type="EMBL" id="PCJ00762.1"/>
    </source>
</evidence>
<feature type="domain" description="DUF6468" evidence="3">
    <location>
        <begin position="35"/>
        <end position="107"/>
    </location>
</feature>
<evidence type="ECO:0000256" key="2">
    <source>
        <dbReference type="SAM" id="Phobius"/>
    </source>
</evidence>
<keyword evidence="2" id="KW-0812">Transmembrane</keyword>
<proteinExistence type="predicted"/>
<feature type="compositionally biased region" description="Polar residues" evidence="1">
    <location>
        <begin position="240"/>
        <end position="255"/>
    </location>
</feature>
<evidence type="ECO:0000259" key="3">
    <source>
        <dbReference type="Pfam" id="PF20072"/>
    </source>
</evidence>
<organism evidence="4">
    <name type="scientific">OCS116 cluster bacterium</name>
    <dbReference type="NCBI Taxonomy" id="2030921"/>
    <lineage>
        <taxon>Bacteria</taxon>
        <taxon>Pseudomonadati</taxon>
        <taxon>Pseudomonadota</taxon>
        <taxon>Alphaproteobacteria</taxon>
        <taxon>OCS116 cluster</taxon>
    </lineage>
</organism>
<keyword evidence="2" id="KW-0472">Membrane</keyword>
<gene>
    <name evidence="4" type="ORF">COB13_09130</name>
</gene>
<dbReference type="AlphaFoldDB" id="A0A2A4Z1B8"/>
<reference key="1">
    <citation type="submission" date="2017-08" db="EMBL/GenBank/DDBJ databases">
        <title>A dynamic microbial community with high functional redundancy inhabits the cold, oxic subseafloor aquifer.</title>
        <authorList>
            <person name="Tully B.J."/>
            <person name="Wheat C.G."/>
            <person name="Glazer B.T."/>
            <person name="Huber J.A."/>
        </authorList>
    </citation>
    <scope>NUCLEOTIDE SEQUENCE [LARGE SCALE GENOMIC DNA]</scope>
</reference>
<comment type="caution">
    <text evidence="4">The sequence shown here is derived from an EMBL/GenBank/DDBJ whole genome shotgun (WGS) entry which is preliminary data.</text>
</comment>
<dbReference type="EMBL" id="NVUS01000010">
    <property type="protein sequence ID" value="PCJ00762.1"/>
    <property type="molecule type" value="Genomic_DNA"/>
</dbReference>
<name>A0A2A4Z1B8_9PROT</name>
<reference evidence="4" key="2">
    <citation type="journal article" date="2018" name="ISME J.">
        <title>A dynamic microbial community with high functional redundancy inhabits the cold, oxic subseafloor aquifer.</title>
        <authorList>
            <person name="Tully B.J."/>
            <person name="Wheat C.G."/>
            <person name="Glazer B.T."/>
            <person name="Huber J.A."/>
        </authorList>
    </citation>
    <scope>NUCLEOTIDE SEQUENCE</scope>
    <source>
        <strain evidence="4">NORP83</strain>
    </source>
</reference>